<dbReference type="RefSeq" id="XP_066715335.1">
    <property type="nucleotide sequence ID" value="XM_066858393.1"/>
</dbReference>
<gene>
    <name evidence="1" type="ORF">PG994_006984</name>
</gene>
<dbReference type="Proteomes" id="UP001480595">
    <property type="component" value="Unassembled WGS sequence"/>
</dbReference>
<reference evidence="1 2" key="1">
    <citation type="submission" date="2023-01" db="EMBL/GenBank/DDBJ databases">
        <title>Analysis of 21 Apiospora genomes using comparative genomics revels a genus with tremendous synthesis potential of carbohydrate active enzymes and secondary metabolites.</title>
        <authorList>
            <person name="Sorensen T."/>
        </authorList>
    </citation>
    <scope>NUCLEOTIDE SEQUENCE [LARGE SCALE GENOMIC DNA]</scope>
    <source>
        <strain evidence="1 2">CBS 135458</strain>
    </source>
</reference>
<evidence type="ECO:0000313" key="2">
    <source>
        <dbReference type="Proteomes" id="UP001480595"/>
    </source>
</evidence>
<organism evidence="1 2">
    <name type="scientific">Apiospora phragmitis</name>
    <dbReference type="NCBI Taxonomy" id="2905665"/>
    <lineage>
        <taxon>Eukaryota</taxon>
        <taxon>Fungi</taxon>
        <taxon>Dikarya</taxon>
        <taxon>Ascomycota</taxon>
        <taxon>Pezizomycotina</taxon>
        <taxon>Sordariomycetes</taxon>
        <taxon>Xylariomycetidae</taxon>
        <taxon>Amphisphaeriales</taxon>
        <taxon>Apiosporaceae</taxon>
        <taxon>Apiospora</taxon>
    </lineage>
</organism>
<dbReference type="EMBL" id="JAQQWL010000007">
    <property type="protein sequence ID" value="KAK8064346.1"/>
    <property type="molecule type" value="Genomic_DNA"/>
</dbReference>
<dbReference type="GeneID" id="92091456"/>
<proteinExistence type="predicted"/>
<sequence length="183" mass="20622">MYDHLGIRYHAKRFLFAFSEVARYSVRDDKKESPLSSAASPYFIHSSNNHRLLPVHPLGADAVGHLLEVLFAFACYVWYSLCCFLVEPRTGESYGAYLKRTKVPRHFIGRYLVPLLSSVATCSHEELLAFPASDLTGYQRQCFGTDHFVVSHGVQDVVTVLSMGQYIRLSSEVLLSRAMRLAG</sequence>
<comment type="caution">
    <text evidence="1">The sequence shown here is derived from an EMBL/GenBank/DDBJ whole genome shotgun (WGS) entry which is preliminary data.</text>
</comment>
<accession>A0ABR1UZJ3</accession>
<protein>
    <submittedName>
        <fullName evidence="1">Uncharacterized protein</fullName>
    </submittedName>
</protein>
<evidence type="ECO:0000313" key="1">
    <source>
        <dbReference type="EMBL" id="KAK8064346.1"/>
    </source>
</evidence>
<keyword evidence="2" id="KW-1185">Reference proteome</keyword>
<name>A0ABR1UZJ3_9PEZI</name>